<sequence length="347" mass="41277">MDRITRFAAVNTKIRAMERNFLQDQHYAEMLRKRSIAELAGYLRENTPYRKLLDDINTDKLSRATLERILRRNMVKNLDKLLYFFRGNYKEFLKALYLKYEIEDLKNLARDIYNSSETGLIDRPYAFIGRYSNVPSDKVLKAETLRDLIMALEGSEFDDYVKPLLDGKRENLFHLEMALDTAYFSILKKRSEKLENGDRKILEKWEGMVSDLYNLQWIYRGKKFYMLSPEELLNYTIDMGDRISFLKRRELCYSINLDELDSMAGELGYGFLFKKDETGDIYMERRINRFLFYRLKALLRRSPMSIIQAIAYALFLEFEIKDIISITECIRYNLSPEESGRFLIRAV</sequence>
<evidence type="ECO:0000256" key="2">
    <source>
        <dbReference type="ARBA" id="ARBA00022448"/>
    </source>
</evidence>
<evidence type="ECO:0000313" key="4">
    <source>
        <dbReference type="EMBL" id="ADL08454.1"/>
    </source>
</evidence>
<dbReference type="eggNOG" id="COG1527">
    <property type="taxonomic scope" value="Bacteria"/>
</dbReference>
<evidence type="ECO:0000313" key="5">
    <source>
        <dbReference type="Proteomes" id="UP000000272"/>
    </source>
</evidence>
<dbReference type="PANTHER" id="PTHR38682">
    <property type="entry name" value="V-TYPE ATP SYNTHASE SUBUNIT C"/>
    <property type="match status" value="1"/>
</dbReference>
<dbReference type="Proteomes" id="UP000000272">
    <property type="component" value="Chromosome"/>
</dbReference>
<dbReference type="OrthoDB" id="9816136at2"/>
<dbReference type="RefSeq" id="WP_013276476.1">
    <property type="nucleotide sequence ID" value="NC_014377.1"/>
</dbReference>
<dbReference type="HOGENOM" id="CLU_064887_1_0_9"/>
<dbReference type="InterPro" id="IPR035067">
    <property type="entry name" value="V-type_ATPase_csu/dsu"/>
</dbReference>
<evidence type="ECO:0000256" key="3">
    <source>
        <dbReference type="ARBA" id="ARBA00023065"/>
    </source>
</evidence>
<dbReference type="EMBL" id="CP002131">
    <property type="protein sequence ID" value="ADL08454.1"/>
    <property type="molecule type" value="Genomic_DNA"/>
</dbReference>
<dbReference type="InterPro" id="IPR044911">
    <property type="entry name" value="V-type_ATPase_csu/dsu_dom_3"/>
</dbReference>
<dbReference type="AlphaFoldDB" id="D9RYN0"/>
<dbReference type="GO" id="GO:0046961">
    <property type="term" value="F:proton-transporting ATPase activity, rotational mechanism"/>
    <property type="evidence" value="ECO:0007669"/>
    <property type="project" value="InterPro"/>
</dbReference>
<keyword evidence="2" id="KW-0813">Transport</keyword>
<organism evidence="4 5">
    <name type="scientific">Thermosediminibacter oceani (strain ATCC BAA-1034 / DSM 16646 / JW/IW-1228P)</name>
    <dbReference type="NCBI Taxonomy" id="555079"/>
    <lineage>
        <taxon>Bacteria</taxon>
        <taxon>Bacillati</taxon>
        <taxon>Bacillota</taxon>
        <taxon>Clostridia</taxon>
        <taxon>Thermosediminibacterales</taxon>
        <taxon>Thermosediminibacteraceae</taxon>
        <taxon>Thermosediminibacter</taxon>
    </lineage>
</organism>
<gene>
    <name evidence="4" type="ordered locus">Toce_1719</name>
</gene>
<protein>
    <submittedName>
        <fullName evidence="4">H+transporting two-sector ATPase C (AC39) subunit</fullName>
    </submittedName>
</protein>
<dbReference type="SUPFAM" id="SSF103486">
    <property type="entry name" value="V-type ATP synthase subunit C"/>
    <property type="match status" value="1"/>
</dbReference>
<dbReference type="PANTHER" id="PTHR38682:SF1">
    <property type="entry name" value="V-TYPE ATP SYNTHASE SUBUNIT C"/>
    <property type="match status" value="1"/>
</dbReference>
<keyword evidence="3" id="KW-0406">Ion transport</keyword>
<dbReference type="Gene3D" id="1.20.1690.10">
    <property type="entry name" value="V-type ATP synthase subunit C domain"/>
    <property type="match status" value="2"/>
</dbReference>
<accession>D9RYN0</accession>
<proteinExistence type="inferred from homology"/>
<dbReference type="Gene3D" id="1.10.132.50">
    <property type="entry name" value="ATP synthase (C/AC39) subunit, domain 3"/>
    <property type="match status" value="1"/>
</dbReference>
<name>D9RYN0_THEOJ</name>
<keyword evidence="5" id="KW-1185">Reference proteome</keyword>
<comment type="similarity">
    <text evidence="1">Belongs to the V-ATPase V0D/AC39 subunit family.</text>
</comment>
<dbReference type="InterPro" id="IPR002843">
    <property type="entry name" value="ATPase_V0-cplx_csu/dsu"/>
</dbReference>
<dbReference type="Pfam" id="PF01992">
    <property type="entry name" value="vATP-synt_AC39"/>
    <property type="match status" value="1"/>
</dbReference>
<evidence type="ECO:0000256" key="1">
    <source>
        <dbReference type="ARBA" id="ARBA00006709"/>
    </source>
</evidence>
<dbReference type="STRING" id="555079.Toce_1719"/>
<dbReference type="InterPro" id="IPR050873">
    <property type="entry name" value="V-ATPase_V0D/AC39_subunit"/>
</dbReference>
<dbReference type="InterPro" id="IPR036079">
    <property type="entry name" value="ATPase_csu/dsu_sf"/>
</dbReference>
<reference evidence="4 5" key="1">
    <citation type="journal article" date="2010" name="Stand. Genomic Sci.">
        <title>Complete genome sequence of Thermosediminibacter oceani type strain (JW/IW-1228P).</title>
        <authorList>
            <person name="Pitluck S."/>
            <person name="Yasawong M."/>
            <person name="Munk C."/>
            <person name="Nolan M."/>
            <person name="Lapidus A."/>
            <person name="Lucas S."/>
            <person name="Glavina Del Rio T."/>
            <person name="Tice H."/>
            <person name="Cheng J.F."/>
            <person name="Bruce D."/>
            <person name="Detter C."/>
            <person name="Tapia R."/>
            <person name="Han C."/>
            <person name="Goodwin L."/>
            <person name="Liolios K."/>
            <person name="Ivanova N."/>
            <person name="Mavromatis K."/>
            <person name="Mikhailova N."/>
            <person name="Pati A."/>
            <person name="Chen A."/>
            <person name="Palaniappan K."/>
            <person name="Land M."/>
            <person name="Hauser L."/>
            <person name="Chang Y.J."/>
            <person name="Jeffries C.D."/>
            <person name="Rohde M."/>
            <person name="Spring S."/>
            <person name="Sikorski J."/>
            <person name="Goker M."/>
            <person name="Woyke T."/>
            <person name="Bristow J."/>
            <person name="Eisen J.A."/>
            <person name="Markowitz V."/>
            <person name="Hugenholtz P."/>
            <person name="Kyrpides N.C."/>
            <person name="Klenk H.P."/>
        </authorList>
    </citation>
    <scope>NUCLEOTIDE SEQUENCE [LARGE SCALE GENOMIC DNA]</scope>
    <source>
        <strain evidence="5">ATCC BAA-1034 / DSM 16646 / JW/IW-1228P</strain>
    </source>
</reference>
<dbReference type="KEGG" id="toc:Toce_1719"/>